<accession>A0ABV2INK2</accession>
<keyword evidence="3" id="KW-1185">Reference proteome</keyword>
<proteinExistence type="predicted"/>
<gene>
    <name evidence="2" type="ORF">ABIC99_002320</name>
</gene>
<organism evidence="2 3">
    <name type="scientific">Sphaerotilus sulfidivorans</name>
    <dbReference type="NCBI Taxonomy" id="639200"/>
    <lineage>
        <taxon>Bacteria</taxon>
        <taxon>Pseudomonadati</taxon>
        <taxon>Pseudomonadota</taxon>
        <taxon>Betaproteobacteria</taxon>
        <taxon>Burkholderiales</taxon>
        <taxon>Sphaerotilaceae</taxon>
        <taxon>Sphaerotilus</taxon>
    </lineage>
</organism>
<reference evidence="2 3" key="1">
    <citation type="submission" date="2024-06" db="EMBL/GenBank/DDBJ databases">
        <title>Genomic Encyclopedia of Type Strains, Phase IV (KMG-IV): sequencing the most valuable type-strain genomes for metagenomic binning, comparative biology and taxonomic classification.</title>
        <authorList>
            <person name="Goeker M."/>
        </authorList>
    </citation>
    <scope>NUCLEOTIDE SEQUENCE [LARGE SCALE GENOMIC DNA]</scope>
    <source>
        <strain evidence="2 3">D-501</strain>
    </source>
</reference>
<dbReference type="Proteomes" id="UP001549111">
    <property type="component" value="Unassembled WGS sequence"/>
</dbReference>
<evidence type="ECO:0000256" key="1">
    <source>
        <dbReference type="SAM" id="MobiDB-lite"/>
    </source>
</evidence>
<evidence type="ECO:0000313" key="2">
    <source>
        <dbReference type="EMBL" id="MET3604504.1"/>
    </source>
</evidence>
<protein>
    <submittedName>
        <fullName evidence="2">Uncharacterized protein</fullName>
    </submittedName>
</protein>
<dbReference type="RefSeq" id="WP_180692910.1">
    <property type="nucleotide sequence ID" value="NZ_CP035710.1"/>
</dbReference>
<comment type="caution">
    <text evidence="2">The sequence shown here is derived from an EMBL/GenBank/DDBJ whole genome shotgun (WGS) entry which is preliminary data.</text>
</comment>
<feature type="region of interest" description="Disordered" evidence="1">
    <location>
        <begin position="1"/>
        <end position="50"/>
    </location>
</feature>
<dbReference type="EMBL" id="JBEPLS010000007">
    <property type="protein sequence ID" value="MET3604504.1"/>
    <property type="molecule type" value="Genomic_DNA"/>
</dbReference>
<evidence type="ECO:0000313" key="3">
    <source>
        <dbReference type="Proteomes" id="UP001549111"/>
    </source>
</evidence>
<name>A0ABV2INK2_9BURK</name>
<sequence length="50" mass="5011">MKPASDSRRPVAGRGITGVNRSQCAHGGVALGSHASSHARPAWGCCPPAS</sequence>